<feature type="region of interest" description="Disordered" evidence="1">
    <location>
        <begin position="130"/>
        <end position="197"/>
    </location>
</feature>
<reference evidence="2" key="1">
    <citation type="journal article" date="2020" name="Stud. Mycol.">
        <title>101 Dothideomycetes genomes: a test case for predicting lifestyles and emergence of pathogens.</title>
        <authorList>
            <person name="Haridas S."/>
            <person name="Albert R."/>
            <person name="Binder M."/>
            <person name="Bloem J."/>
            <person name="Labutti K."/>
            <person name="Salamov A."/>
            <person name="Andreopoulos B."/>
            <person name="Baker S."/>
            <person name="Barry K."/>
            <person name="Bills G."/>
            <person name="Bluhm B."/>
            <person name="Cannon C."/>
            <person name="Castanera R."/>
            <person name="Culley D."/>
            <person name="Daum C."/>
            <person name="Ezra D."/>
            <person name="Gonzalez J."/>
            <person name="Henrissat B."/>
            <person name="Kuo A."/>
            <person name="Liang C."/>
            <person name="Lipzen A."/>
            <person name="Lutzoni F."/>
            <person name="Magnuson J."/>
            <person name="Mondo S."/>
            <person name="Nolan M."/>
            <person name="Ohm R."/>
            <person name="Pangilinan J."/>
            <person name="Park H.-J."/>
            <person name="Ramirez L."/>
            <person name="Alfaro M."/>
            <person name="Sun H."/>
            <person name="Tritt A."/>
            <person name="Yoshinaga Y."/>
            <person name="Zwiers L.-H."/>
            <person name="Turgeon B."/>
            <person name="Goodwin S."/>
            <person name="Spatafora J."/>
            <person name="Crous P."/>
            <person name="Grigoriev I."/>
        </authorList>
    </citation>
    <scope>NUCLEOTIDE SEQUENCE</scope>
    <source>
        <strain evidence="2">CBS 109.77</strain>
    </source>
</reference>
<name>A0A6A6WRQ3_9PLEO</name>
<dbReference type="AlphaFoldDB" id="A0A6A6WRQ3"/>
<feature type="region of interest" description="Disordered" evidence="1">
    <location>
        <begin position="1"/>
        <end position="28"/>
    </location>
</feature>
<feature type="compositionally biased region" description="Low complexity" evidence="1">
    <location>
        <begin position="1"/>
        <end position="14"/>
    </location>
</feature>
<organism evidence="2 3">
    <name type="scientific">Melanomma pulvis-pyrius CBS 109.77</name>
    <dbReference type="NCBI Taxonomy" id="1314802"/>
    <lineage>
        <taxon>Eukaryota</taxon>
        <taxon>Fungi</taxon>
        <taxon>Dikarya</taxon>
        <taxon>Ascomycota</taxon>
        <taxon>Pezizomycotina</taxon>
        <taxon>Dothideomycetes</taxon>
        <taxon>Pleosporomycetidae</taxon>
        <taxon>Pleosporales</taxon>
        <taxon>Melanommataceae</taxon>
        <taxon>Melanomma</taxon>
    </lineage>
</organism>
<gene>
    <name evidence="2" type="ORF">K505DRAFT_343521</name>
</gene>
<feature type="compositionally biased region" description="Polar residues" evidence="1">
    <location>
        <begin position="137"/>
        <end position="153"/>
    </location>
</feature>
<dbReference type="EMBL" id="MU002409">
    <property type="protein sequence ID" value="KAF2786769.1"/>
    <property type="molecule type" value="Genomic_DNA"/>
</dbReference>
<keyword evidence="3" id="KW-1185">Reference proteome</keyword>
<dbReference type="Proteomes" id="UP000799757">
    <property type="component" value="Unassembled WGS sequence"/>
</dbReference>
<evidence type="ECO:0000313" key="3">
    <source>
        <dbReference type="Proteomes" id="UP000799757"/>
    </source>
</evidence>
<proteinExistence type="predicted"/>
<protein>
    <submittedName>
        <fullName evidence="2">Uncharacterized protein</fullName>
    </submittedName>
</protein>
<feature type="compositionally biased region" description="Basic and acidic residues" evidence="1">
    <location>
        <begin position="166"/>
        <end position="180"/>
    </location>
</feature>
<evidence type="ECO:0000256" key="1">
    <source>
        <dbReference type="SAM" id="MobiDB-lite"/>
    </source>
</evidence>
<feature type="region of interest" description="Disordered" evidence="1">
    <location>
        <begin position="54"/>
        <end position="82"/>
    </location>
</feature>
<accession>A0A6A6WRQ3</accession>
<evidence type="ECO:0000313" key="2">
    <source>
        <dbReference type="EMBL" id="KAF2786769.1"/>
    </source>
</evidence>
<sequence>MRRSAEAAGAAVEARTMEAKSLPGRRNLDGLTRTSRQLVWLLGKLDRLWLGPSGQLRRKSGRAGPNSETKPVVTAGSEDQGGVDAHPIARQWAMSGSVEGLLSVATPSQRRFAAKIAAHEIKERRARRCGLPRPPTAAQSRRQHAQFTTTAVSSPDRRSGVAAIEPRGRSDRALESEGKRMSGRHRPKDPSHAVMQTREKQTVDQWLLLMEALQPRAPATNVPACHSAWGERGERGESGVEWSGEWNAGVGSWTSDKEKCTSARWLAGRLLRPKVAICCACDGSKFVWAHGGSAWVDALDCVPALYC</sequence>